<keyword evidence="4" id="KW-0804">Transcription</keyword>
<accession>A0AAE3IT92</accession>
<dbReference type="PANTHER" id="PTHR30385">
    <property type="entry name" value="SIGMA FACTOR F FLAGELLAR"/>
    <property type="match status" value="1"/>
</dbReference>
<keyword evidence="1" id="KW-0805">Transcription regulation</keyword>
<keyword evidence="3" id="KW-0238">DNA-binding</keyword>
<feature type="domain" description="RNA polymerase sigma factor 70 region 4 type 2" evidence="6">
    <location>
        <begin position="103"/>
        <end position="147"/>
    </location>
</feature>
<dbReference type="InterPro" id="IPR014284">
    <property type="entry name" value="RNA_pol_sigma-70_dom"/>
</dbReference>
<dbReference type="Pfam" id="PF08281">
    <property type="entry name" value="Sigma70_r4_2"/>
    <property type="match status" value="1"/>
</dbReference>
<dbReference type="NCBIfam" id="TIGR02937">
    <property type="entry name" value="sigma70-ECF"/>
    <property type="match status" value="1"/>
</dbReference>
<evidence type="ECO:0000259" key="5">
    <source>
        <dbReference type="Pfam" id="PF04542"/>
    </source>
</evidence>
<evidence type="ECO:0000256" key="2">
    <source>
        <dbReference type="ARBA" id="ARBA00023082"/>
    </source>
</evidence>
<dbReference type="InterPro" id="IPR036388">
    <property type="entry name" value="WH-like_DNA-bd_sf"/>
</dbReference>
<keyword evidence="2" id="KW-0731">Sigma factor</keyword>
<dbReference type="InterPro" id="IPR013324">
    <property type="entry name" value="RNA_pol_sigma_r3/r4-like"/>
</dbReference>
<evidence type="ECO:0000259" key="6">
    <source>
        <dbReference type="Pfam" id="PF08281"/>
    </source>
</evidence>
<dbReference type="GO" id="GO:0016987">
    <property type="term" value="F:sigma factor activity"/>
    <property type="evidence" value="ECO:0007669"/>
    <property type="project" value="UniProtKB-KW"/>
</dbReference>
<dbReference type="Gene3D" id="1.10.10.10">
    <property type="entry name" value="Winged helix-like DNA-binding domain superfamily/Winged helix DNA-binding domain"/>
    <property type="match status" value="1"/>
</dbReference>
<dbReference type="Gene3D" id="1.10.1740.10">
    <property type="match status" value="1"/>
</dbReference>
<evidence type="ECO:0000256" key="4">
    <source>
        <dbReference type="ARBA" id="ARBA00023163"/>
    </source>
</evidence>
<gene>
    <name evidence="7" type="ORF">OEV98_05680</name>
</gene>
<evidence type="ECO:0000256" key="1">
    <source>
        <dbReference type="ARBA" id="ARBA00023015"/>
    </source>
</evidence>
<name>A0AAE3IT92_9BACI</name>
<dbReference type="AlphaFoldDB" id="A0AAE3IT92"/>
<dbReference type="InterPro" id="IPR013249">
    <property type="entry name" value="RNA_pol_sigma70_r4_t2"/>
</dbReference>
<evidence type="ECO:0000313" key="7">
    <source>
        <dbReference type="EMBL" id="MCU9613039.1"/>
    </source>
</evidence>
<dbReference type="SUPFAM" id="SSF88659">
    <property type="entry name" value="Sigma3 and sigma4 domains of RNA polymerase sigma factors"/>
    <property type="match status" value="1"/>
</dbReference>
<protein>
    <submittedName>
        <fullName evidence="7">Sigma-70 family RNA polymerase sigma factor</fullName>
    </submittedName>
</protein>
<evidence type="ECO:0000313" key="8">
    <source>
        <dbReference type="Proteomes" id="UP001209318"/>
    </source>
</evidence>
<keyword evidence="8" id="KW-1185">Reference proteome</keyword>
<reference evidence="7" key="1">
    <citation type="submission" date="2022-10" db="EMBL/GenBank/DDBJ databases">
        <title>Description of Fervidibacillus gen. nov. in the family Fervidibacillaceae fam. nov. with two species, Fervidibacillus albus sp. nov., and Fervidibacillus halotolerans sp. nov., isolated from tidal flat sediments.</title>
        <authorList>
            <person name="Kwon K.K."/>
            <person name="Yang S.-H."/>
        </authorList>
    </citation>
    <scope>NUCLEOTIDE SEQUENCE</scope>
    <source>
        <strain evidence="7">JCM 19140</strain>
    </source>
</reference>
<dbReference type="GO" id="GO:0003677">
    <property type="term" value="F:DNA binding"/>
    <property type="evidence" value="ECO:0007669"/>
    <property type="project" value="UniProtKB-KW"/>
</dbReference>
<dbReference type="SUPFAM" id="SSF88946">
    <property type="entry name" value="Sigma2 domain of RNA polymerase sigma factors"/>
    <property type="match status" value="1"/>
</dbReference>
<dbReference type="EMBL" id="JAOUSF010000002">
    <property type="protein sequence ID" value="MCU9613039.1"/>
    <property type="molecule type" value="Genomic_DNA"/>
</dbReference>
<evidence type="ECO:0000256" key="3">
    <source>
        <dbReference type="ARBA" id="ARBA00023125"/>
    </source>
</evidence>
<dbReference type="RefSeq" id="WP_263072247.1">
    <property type="nucleotide sequence ID" value="NZ_JAOUSF010000002.1"/>
</dbReference>
<proteinExistence type="predicted"/>
<feature type="domain" description="RNA polymerase sigma-70 region 2" evidence="5">
    <location>
        <begin position="9"/>
        <end position="69"/>
    </location>
</feature>
<dbReference type="GO" id="GO:0006352">
    <property type="term" value="P:DNA-templated transcription initiation"/>
    <property type="evidence" value="ECO:0007669"/>
    <property type="project" value="InterPro"/>
</dbReference>
<dbReference type="Proteomes" id="UP001209318">
    <property type="component" value="Unassembled WGS sequence"/>
</dbReference>
<sequence length="161" mass="19407">MKDFTEVVKEMTPIIHSIIRKLNIYKNEEEYFQIGLIGLWEAYQSFNPEKGSFLTYAYYSIRGRILTELIRDMIKDKNEMYVEDQQWERIEDKRTGLRDEQRLQLNEMIAMLPARQRQIMELHYVQGKKLTEIAFEQGVSYSTVKLWKRDLLANLEKQLFD</sequence>
<dbReference type="Pfam" id="PF04542">
    <property type="entry name" value="Sigma70_r2"/>
    <property type="match status" value="1"/>
</dbReference>
<dbReference type="InterPro" id="IPR007627">
    <property type="entry name" value="RNA_pol_sigma70_r2"/>
</dbReference>
<comment type="caution">
    <text evidence="7">The sequence shown here is derived from an EMBL/GenBank/DDBJ whole genome shotgun (WGS) entry which is preliminary data.</text>
</comment>
<dbReference type="InterPro" id="IPR013325">
    <property type="entry name" value="RNA_pol_sigma_r2"/>
</dbReference>
<organism evidence="7 8">
    <name type="scientific">Perspicuibacillus lycopersici</name>
    <dbReference type="NCBI Taxonomy" id="1325689"/>
    <lineage>
        <taxon>Bacteria</taxon>
        <taxon>Bacillati</taxon>
        <taxon>Bacillota</taxon>
        <taxon>Bacilli</taxon>
        <taxon>Bacillales</taxon>
        <taxon>Bacillaceae</taxon>
        <taxon>Perspicuibacillus</taxon>
    </lineage>
</organism>